<gene>
    <name evidence="1" type="ORF">IE53DRAFT_89531</name>
</gene>
<accession>A0ACD0NXU6</accession>
<name>A0ACD0NXU6_9BASI</name>
<organism evidence="1 2">
    <name type="scientific">Violaceomyces palustris</name>
    <dbReference type="NCBI Taxonomy" id="1673888"/>
    <lineage>
        <taxon>Eukaryota</taxon>
        <taxon>Fungi</taxon>
        <taxon>Dikarya</taxon>
        <taxon>Basidiomycota</taxon>
        <taxon>Ustilaginomycotina</taxon>
        <taxon>Ustilaginomycetes</taxon>
        <taxon>Violaceomycetales</taxon>
        <taxon>Violaceomycetaceae</taxon>
        <taxon>Violaceomyces</taxon>
    </lineage>
</organism>
<proteinExistence type="predicted"/>
<protein>
    <submittedName>
        <fullName evidence="1">Uncharacterized protein</fullName>
    </submittedName>
</protein>
<evidence type="ECO:0000313" key="1">
    <source>
        <dbReference type="EMBL" id="PWN50544.1"/>
    </source>
</evidence>
<evidence type="ECO:0000313" key="2">
    <source>
        <dbReference type="Proteomes" id="UP000245626"/>
    </source>
</evidence>
<dbReference type="Proteomes" id="UP000245626">
    <property type="component" value="Unassembled WGS sequence"/>
</dbReference>
<reference evidence="1 2" key="1">
    <citation type="journal article" date="2018" name="Mol. Biol. Evol.">
        <title>Broad Genomic Sampling Reveals a Smut Pathogenic Ancestry of the Fungal Clade Ustilaginomycotina.</title>
        <authorList>
            <person name="Kijpornyongpan T."/>
            <person name="Mondo S.J."/>
            <person name="Barry K."/>
            <person name="Sandor L."/>
            <person name="Lee J."/>
            <person name="Lipzen A."/>
            <person name="Pangilinan J."/>
            <person name="LaButti K."/>
            <person name="Hainaut M."/>
            <person name="Henrissat B."/>
            <person name="Grigoriev I.V."/>
            <person name="Spatafora J.W."/>
            <person name="Aime M.C."/>
        </authorList>
    </citation>
    <scope>NUCLEOTIDE SEQUENCE [LARGE SCALE GENOMIC DNA]</scope>
    <source>
        <strain evidence="1 2">SA 807</strain>
    </source>
</reference>
<dbReference type="EMBL" id="KZ819921">
    <property type="protein sequence ID" value="PWN50544.1"/>
    <property type="molecule type" value="Genomic_DNA"/>
</dbReference>
<sequence>MASGIEAIPLAGQRSVRSFDLTSAPLSNSTVEVFHSGSFIVNPSSDNVFLHIDAPHAHATIIGLIYFSMWMGALGWDIVSTISFDFRVLRETRWMSVPSAIHSTAYLLSRYASLAYIVTAVTNMVIMTEHCDSWMKGSISLFSIGLCSTMLVFCMRTISIWQLQPHITYPLVLSWLLIVAFAVLLPVMSTGAQLPSSQFCSWHLNGLYMIGVFAALLLFDFLCLVLTVLKLNKAGWKGLTRGLFPSSRQNFDSEDLKTMLLQRTTAFFFLQFLILISALLVYLLTETYSYKLMNIVACVAVGSSMAGRIFRRAWRQTREHSPASMNKPPSYYPAWAEEHRRAENSSDLPPPPMSLYRPGGVGTLPTAKRPNKSGDSLDFYVEGEFSSKAASSAMSFRSTGTHALRTPAEIYAAQHSRDRTGSELSPNLQGSTTALRLAGADAVESHDNATLLASRDAMHTAVKNHSQESLQALTLQDHAAAVAIGQQPTTTIKKKSAQGSLGSRDGRKIRPPSALDLGRTLKAVVSAGLVSAESIHMSILPHRAGSEDSPFVPCELGRSERRSSFLSARPSESALRADSVEAFTQSPGLREDLNRPLVTQSRLFVDSSERRNRGSQGQSDGRGGMGDTKRNQASRLGTAESHTGSTTASSVSFHSVLDEAEAAHSLTNPPSVDKIHSLALAGHTEKPVTFSTAKDTNEMIEAIQYRLATLGSSRRGSQGRGSDVTDERSGMTDEPGPFDKRKLLFVASPPMPAGPAMAGRDESRKVYDFDSVKAAAMLNLSPSPLSSTVRLKRPATTSSALQSSYPYLEGSSSAAVSTNSLLGDITPQGSPATAQGSTFGHPGKARGHLTTRPQTAPTLPSPVNEFGHPGLSTSTMTPTQALVTAGGAGVTEPCSTLHLWDKEGQSLLAKTSNDNALFAFRQVVEDDARQRSEVEGEADGQASGVPVRARTCSKTRLVSPDGPERLGSSCGSSQRPRTARGTASASFGAVRPGTGGDCAKGAVDDSAEKRASHGRRRSRSEAANHHADGVFSRQHVTFGIISGSSLDGELGESPSRAGTIQARPQTSSESNNLHRSPKMHGSSKPSTAGGANRHETQAADTTRPSTSAGEDVKPFGFGISHTSISDSRRSPPAALCESTKTAAEEKEGSLSLSLSPSLFTSIKHRTEQTPLP</sequence>
<keyword evidence="2" id="KW-1185">Reference proteome</keyword>